<feature type="domain" description="E3 ubiquitin-protein ligase listerin N-terminal" evidence="7">
    <location>
        <begin position="1144"/>
        <end position="1220"/>
    </location>
</feature>
<evidence type="ECO:0000259" key="7">
    <source>
        <dbReference type="Pfam" id="PF22958"/>
    </source>
</evidence>
<keyword evidence="4 9" id="KW-0647">Proteasome</keyword>
<dbReference type="InterPro" id="IPR024372">
    <property type="entry name" value="Ecm29_N"/>
</dbReference>
<dbReference type="GO" id="GO:0000502">
    <property type="term" value="C:proteasome complex"/>
    <property type="evidence" value="ECO:0007669"/>
    <property type="project" value="UniProtKB-KW"/>
</dbReference>
<feature type="region of interest" description="Disordered" evidence="5">
    <location>
        <begin position="560"/>
        <end position="596"/>
    </location>
</feature>
<dbReference type="InterPro" id="IPR055443">
    <property type="entry name" value="HEAT_ECM29"/>
</dbReference>
<comment type="subcellular location">
    <subcellularLocation>
        <location evidence="1">Cytoplasm</location>
    </subcellularLocation>
</comment>
<keyword evidence="10" id="KW-1185">Reference proteome</keyword>
<dbReference type="InterPro" id="IPR016024">
    <property type="entry name" value="ARM-type_fold"/>
</dbReference>
<dbReference type="Pfam" id="PF24492">
    <property type="entry name" value="HEAT_ECM29"/>
    <property type="match status" value="1"/>
</dbReference>
<dbReference type="Pfam" id="PF22958">
    <property type="entry name" value="Ltn1_1st"/>
    <property type="match status" value="1"/>
</dbReference>
<dbReference type="EMBL" id="JAOAOG010000243">
    <property type="protein sequence ID" value="KAJ6236511.1"/>
    <property type="molecule type" value="Genomic_DNA"/>
</dbReference>
<evidence type="ECO:0000256" key="1">
    <source>
        <dbReference type="ARBA" id="ARBA00004496"/>
    </source>
</evidence>
<evidence type="ECO:0000256" key="5">
    <source>
        <dbReference type="SAM" id="MobiDB-lite"/>
    </source>
</evidence>
<name>A0ABQ8XV86_9EUKA</name>
<feature type="region of interest" description="Disordered" evidence="5">
    <location>
        <begin position="1063"/>
        <end position="1103"/>
    </location>
</feature>
<dbReference type="PANTHER" id="PTHR23346">
    <property type="entry name" value="TRANSLATIONAL ACTIVATOR GCN1-RELATED"/>
    <property type="match status" value="1"/>
</dbReference>
<evidence type="ECO:0000256" key="2">
    <source>
        <dbReference type="ARBA" id="ARBA00022490"/>
    </source>
</evidence>
<dbReference type="InterPro" id="IPR054476">
    <property type="entry name" value="Ltn1_N"/>
</dbReference>
<feature type="compositionally biased region" description="Basic and acidic residues" evidence="5">
    <location>
        <begin position="560"/>
        <end position="576"/>
    </location>
</feature>
<comment type="caution">
    <text evidence="9">The sequence shown here is derived from an EMBL/GenBank/DDBJ whole genome shotgun (WGS) entry which is preliminary data.</text>
</comment>
<evidence type="ECO:0000313" key="10">
    <source>
        <dbReference type="Proteomes" id="UP001150062"/>
    </source>
</evidence>
<evidence type="ECO:0000259" key="8">
    <source>
        <dbReference type="Pfam" id="PF24492"/>
    </source>
</evidence>
<dbReference type="Gene3D" id="1.25.10.10">
    <property type="entry name" value="Leucine-rich Repeat Variant"/>
    <property type="match status" value="3"/>
</dbReference>
<feature type="domain" description="Proteasome adapter and scaffold protein ECM29 HEAT-repeat" evidence="8">
    <location>
        <begin position="1331"/>
        <end position="1492"/>
    </location>
</feature>
<sequence length="1885" mass="217990">MSSTEDRELRLLESVFFKFAGVSGDEEFEKFLSTYLPALLLKLKSPRAAIQKKLIEIFNEINKRVQLRSNVKLPLSMILTVFKQSQALRSMQQNIILMYLCTAIKRSTVEERVQNLNDLLMGISKLAKAQQFKILDNIVLTLGYLKVPKETEDLKKALPFLYNEDDLKIILNGIRRQFELTEMKSQNKGTNSIESKIKLIQFLNNISNTVVNDTITLPIFILAMSNPNDKIKESTTRKLKSDLITDFENKELVNQLFELFLGNKKTKRPMGTPLLRINSLTYLLRSKMSTKMFPFALQIIFECLFGGTTTPPLRRLGMEYTHWLFLHTTDLFLSKTSKVLLNAMKKIVNKNSEFDPLVKGFAYVAIGEIARRTPSLINNDIELIKFLFSELEDDANENLFPQIRQSILLFHYAYYQNLNKKVKVLLSDFLLTKIVSKEKYVRSTLSDFINITFPFNDPISRIINLFGTCDSQRSVRNSAQEGLLPYEITKDSGTRLINKDSAYPSVKKILKVLKNKLFPIFENELKSYKTIYLMNPQFISNIIKFINKCWINETKNLNKDKDSSKEKEKEKEKENNEIEIEKEEEKEEEKEKEKVEKKKKKITNKECILFHINKMKNKNNMNIENDDELIEELFQPLWKLCDLSFQIYQQTINLDIYETILIFSKLILNFPTIFNKKIINNEEIFSLLIKIIQTSSSADLRRETSKIIGLLVPDLKKNKILELLNLFSNSLIKPKNKSIMIEYHGSIYSLTYLISSCWYHCGNRSKEIQDEIKTTIKEIYQKIKPIISKLLKNENKLDNFWVSLSAIEFYKYIFLFARDLEENLEEIILIILEILKKPSNNEIRVQKLILTLGICSIGSSQNLRNKILKIFLALIKNNKESLQFAIGDAFSLLTFGINSKCLVNPFLPLDFQEKWKKLQSNNFLKQLDVDVELEQQNQIVSLNVILDLLLNKLLISGDFSIRTSATIWLISLINNCIYSIDHYDNLTITIFISRFNDIHDSLLNLLGDPNSLVEDLATEALLVIYEIGGESLKKQLVQSMIGALSKGHKRKIFKKEGDEIGLPLPSTQQQQGSSQGGNGNNNENRSRSDRIDPDQNKKKKDNLTYQELYSLSNKMGKPQLVYSLIGLAKSEHLFNSKRSSALGLAKIAEQSRREILPYLPDILPSLYLSTFDPNNRVSSAMETIFKILIKEKTKTINEYFHQIMEEIINSIGNNIWRKRQAATLALAEIIKGKSFEQLEKYLEKIIIFSYRTRDDIKQSVREASKSLNMSCRGVFVRLCDPNKTSKLQGSKAVSVLLPYLLEKGVNSRDEDAQNWSIKLVSAIITISGINLRKHLSKLIPLVLIALGKVEPEKMNYLQFHIEKFNLSQEDYEQARLFLGKFSPIGDSLRICIEQINDDVIPEIMPELIKMIQKNLGLLTKVSLANLISTICNKFAAATKPYCLKLLKNIKRQLNGTSPTLRKAFAKCSASVLNICDNKKEIVNYLNYIIEMYIQEINEPPSRDLVATLFLEISKKAKNILTNNAKLILPLAFLAKNDSNKEIKKTFSEIWYENISSESIALENYFNQVLDLAFLTLQNNSWEIRKYGAFSLKKMADVIVSSSNNSFIRKKLIDNDYHYANLIFDNLMGALRGRTWDGKESILYALSSISKVIKPIFNNKEEKLIKFIKLIIRETKKRALKYRKHASSALGKIIDIFFESTDQLWNDGFELIKLCYDQIKEQEIERLNECKKKENEYQIVKEMNEVVGRCLNTLLLFFPSSKNAQEKYCNAVFPWLVNSLKNTDWFLRLLCFTGIKTSFERIDHSLLDNERFLNFVDEVGISLKDGKHSSLRKRTLEAFEILIEFNERHATQNLKILLLKWLNFLENEKDERINTTRLDLLNKLKK</sequence>
<proteinExistence type="predicted"/>
<feature type="domain" description="Proteasome component Ecm29 N-terminal" evidence="6">
    <location>
        <begin position="185"/>
        <end position="467"/>
    </location>
</feature>
<evidence type="ECO:0000256" key="4">
    <source>
        <dbReference type="ARBA" id="ARBA00022942"/>
    </source>
</evidence>
<keyword evidence="2" id="KW-0963">Cytoplasm</keyword>
<feature type="compositionally biased region" description="Basic and acidic residues" evidence="5">
    <location>
        <begin position="1084"/>
        <end position="1096"/>
    </location>
</feature>
<evidence type="ECO:0000256" key="3">
    <source>
        <dbReference type="ARBA" id="ARBA00022737"/>
    </source>
</evidence>
<protein>
    <submittedName>
        <fullName evidence="9">Proteasome adapter and scaffold protein ecm29</fullName>
    </submittedName>
</protein>
<organism evidence="9 10">
    <name type="scientific">Anaeramoeba flamelloides</name>
    <dbReference type="NCBI Taxonomy" id="1746091"/>
    <lineage>
        <taxon>Eukaryota</taxon>
        <taxon>Metamonada</taxon>
        <taxon>Anaeramoebidae</taxon>
        <taxon>Anaeramoeba</taxon>
    </lineage>
</organism>
<dbReference type="SUPFAM" id="SSF48371">
    <property type="entry name" value="ARM repeat"/>
    <property type="match status" value="4"/>
</dbReference>
<reference evidence="9" key="1">
    <citation type="submission" date="2022-08" db="EMBL/GenBank/DDBJ databases">
        <title>Novel sulfate-reducing endosymbionts in the free-living metamonad Anaeramoeba.</title>
        <authorList>
            <person name="Jerlstrom-Hultqvist J."/>
            <person name="Cepicka I."/>
            <person name="Gallot-Lavallee L."/>
            <person name="Salas-Leiva D."/>
            <person name="Curtis B.A."/>
            <person name="Zahonova K."/>
            <person name="Pipaliya S."/>
            <person name="Dacks J."/>
            <person name="Roger A.J."/>
        </authorList>
    </citation>
    <scope>NUCLEOTIDE SEQUENCE</scope>
    <source>
        <strain evidence="9">Schooner1</strain>
    </source>
</reference>
<dbReference type="Pfam" id="PF13001">
    <property type="entry name" value="ECM29_N"/>
    <property type="match status" value="1"/>
</dbReference>
<dbReference type="InterPro" id="IPR011989">
    <property type="entry name" value="ARM-like"/>
</dbReference>
<gene>
    <name evidence="9" type="ORF">M0813_27900</name>
</gene>
<feature type="compositionally biased region" description="Acidic residues" evidence="5">
    <location>
        <begin position="577"/>
        <end position="588"/>
    </location>
</feature>
<accession>A0ABQ8XV86</accession>
<dbReference type="Pfam" id="PF23731">
    <property type="entry name" value="ARM_ECM29_C"/>
    <property type="match status" value="1"/>
</dbReference>
<dbReference type="PANTHER" id="PTHR23346:SF19">
    <property type="entry name" value="PROTEASOME ADAPTER AND SCAFFOLD PROTEIN ECM29"/>
    <property type="match status" value="1"/>
</dbReference>
<keyword evidence="3" id="KW-0677">Repeat</keyword>
<dbReference type="Proteomes" id="UP001150062">
    <property type="component" value="Unassembled WGS sequence"/>
</dbReference>
<evidence type="ECO:0000313" key="9">
    <source>
        <dbReference type="EMBL" id="KAJ6236511.1"/>
    </source>
</evidence>
<evidence type="ECO:0000259" key="6">
    <source>
        <dbReference type="Pfam" id="PF13001"/>
    </source>
</evidence>